<dbReference type="Proteomes" id="UP000489600">
    <property type="component" value="Unassembled WGS sequence"/>
</dbReference>
<evidence type="ECO:0000256" key="1">
    <source>
        <dbReference type="ARBA" id="ARBA00022723"/>
    </source>
</evidence>
<comment type="caution">
    <text evidence="5">The sequence shown here is derived from an EMBL/GenBank/DDBJ whole genome shotgun (WGS) entry which is preliminary data.</text>
</comment>
<organism evidence="5 6">
    <name type="scientific">Arabis nemorensis</name>
    <dbReference type="NCBI Taxonomy" id="586526"/>
    <lineage>
        <taxon>Eukaryota</taxon>
        <taxon>Viridiplantae</taxon>
        <taxon>Streptophyta</taxon>
        <taxon>Embryophyta</taxon>
        <taxon>Tracheophyta</taxon>
        <taxon>Spermatophyta</taxon>
        <taxon>Magnoliopsida</taxon>
        <taxon>eudicotyledons</taxon>
        <taxon>Gunneridae</taxon>
        <taxon>Pentapetalae</taxon>
        <taxon>rosids</taxon>
        <taxon>malvids</taxon>
        <taxon>Brassicales</taxon>
        <taxon>Brassicaceae</taxon>
        <taxon>Arabideae</taxon>
        <taxon>Arabis</taxon>
    </lineage>
</organism>
<sequence>MLDIDLFRTNPEIIRESQRRRFANVEVVDEIIILDKEWRQDVTEKIQQIDIIKQQSTEKEATVLKAFAALNAKLATVGNLVHDSVPISNDEANNLVTKICGERRVASPCQELYNHVDLVKLLGILPVVDFTSRGLKPGTVEWDSVRGDVRKAVEDYGCFEALFDKVPVEVRKAVFDASEEVFELPLETKQRVVSKRKYRGYVGQIPTLPLFEVIGIDFAENAEKVNAFTHKLWPKGNTSFSEAVMSFTEKVAELDSMTRRMIMESFDLDENYINKHLKSTKCLIRLMKYQGVEEIEEELGMEAHTDRNMLTILCQNDVKDGLEVKTKDDKHWIKVNPSRDSSFIVLGGAMLHVLLNGRVLTGVHRVMRMGTNTRFSAGLFSVPKTEDLIYAPDEMVDSEHPRLYKPIDFESYFQYTIEGFGRRDLSALRTYCGL</sequence>
<evidence type="ECO:0000256" key="3">
    <source>
        <dbReference type="RuleBase" id="RU003682"/>
    </source>
</evidence>
<dbReference type="SUPFAM" id="SSF46589">
    <property type="entry name" value="tRNA-binding arm"/>
    <property type="match status" value="1"/>
</dbReference>
<dbReference type="SUPFAM" id="SSF51197">
    <property type="entry name" value="Clavaminate synthase-like"/>
    <property type="match status" value="1"/>
</dbReference>
<dbReference type="InterPro" id="IPR050231">
    <property type="entry name" value="Iron_ascorbate_oxido_reductase"/>
</dbReference>
<dbReference type="OrthoDB" id="288590at2759"/>
<evidence type="ECO:0000256" key="2">
    <source>
        <dbReference type="ARBA" id="ARBA00023004"/>
    </source>
</evidence>
<dbReference type="PROSITE" id="PS51471">
    <property type="entry name" value="FE2OG_OXY"/>
    <property type="match status" value="1"/>
</dbReference>
<keyword evidence="6" id="KW-1185">Reference proteome</keyword>
<keyword evidence="1 3" id="KW-0479">Metal-binding</keyword>
<accession>A0A565BHS9</accession>
<dbReference type="Pfam" id="PF02403">
    <property type="entry name" value="Seryl_tRNA_N"/>
    <property type="match status" value="1"/>
</dbReference>
<dbReference type="AlphaFoldDB" id="A0A565BHS9"/>
<dbReference type="GO" id="GO:0016491">
    <property type="term" value="F:oxidoreductase activity"/>
    <property type="evidence" value="ECO:0007669"/>
    <property type="project" value="UniProtKB-KW"/>
</dbReference>
<evidence type="ECO:0000259" key="4">
    <source>
        <dbReference type="PROSITE" id="PS51471"/>
    </source>
</evidence>
<dbReference type="InterPro" id="IPR027443">
    <property type="entry name" value="IPNS-like_sf"/>
</dbReference>
<gene>
    <name evidence="5" type="ORF">ANE_LOCUS10852</name>
</gene>
<protein>
    <recommendedName>
        <fullName evidence="4">Fe2OG dioxygenase domain-containing protein</fullName>
    </recommendedName>
</protein>
<dbReference type="InterPro" id="IPR026992">
    <property type="entry name" value="DIOX_N"/>
</dbReference>
<dbReference type="GO" id="GO:0000166">
    <property type="term" value="F:nucleotide binding"/>
    <property type="evidence" value="ECO:0007669"/>
    <property type="project" value="InterPro"/>
</dbReference>
<evidence type="ECO:0000313" key="5">
    <source>
        <dbReference type="EMBL" id="VVB00408.1"/>
    </source>
</evidence>
<dbReference type="EMBL" id="CABITT030000004">
    <property type="protein sequence ID" value="VVB00408.1"/>
    <property type="molecule type" value="Genomic_DNA"/>
</dbReference>
<comment type="similarity">
    <text evidence="3">Belongs to the iron/ascorbate-dependent oxidoreductase family.</text>
</comment>
<dbReference type="Pfam" id="PF14226">
    <property type="entry name" value="DIOX_N"/>
    <property type="match status" value="1"/>
</dbReference>
<keyword evidence="3" id="KW-0560">Oxidoreductase</keyword>
<dbReference type="InterPro" id="IPR015866">
    <property type="entry name" value="Ser-tRNA-synth_1_N"/>
</dbReference>
<dbReference type="GO" id="GO:0046872">
    <property type="term" value="F:metal ion binding"/>
    <property type="evidence" value="ECO:0007669"/>
    <property type="project" value="UniProtKB-KW"/>
</dbReference>
<reference evidence="5" key="1">
    <citation type="submission" date="2019-07" db="EMBL/GenBank/DDBJ databases">
        <authorList>
            <person name="Dittberner H."/>
        </authorList>
    </citation>
    <scope>NUCLEOTIDE SEQUENCE [LARGE SCALE GENOMIC DNA]</scope>
</reference>
<name>A0A565BHS9_9BRAS</name>
<dbReference type="InterPro" id="IPR042103">
    <property type="entry name" value="SerRS_1_N_sf"/>
</dbReference>
<feature type="domain" description="Fe2OG dioxygenase" evidence="4">
    <location>
        <begin position="278"/>
        <end position="383"/>
    </location>
</feature>
<dbReference type="Gene3D" id="1.10.287.40">
    <property type="entry name" value="Serine-tRNA synthetase, tRNA binding domain"/>
    <property type="match status" value="2"/>
</dbReference>
<dbReference type="PANTHER" id="PTHR47990">
    <property type="entry name" value="2-OXOGLUTARATE (2OG) AND FE(II)-DEPENDENT OXYGENASE SUPERFAMILY PROTEIN-RELATED"/>
    <property type="match status" value="1"/>
</dbReference>
<dbReference type="InterPro" id="IPR010978">
    <property type="entry name" value="tRNA-bd_arm"/>
</dbReference>
<dbReference type="Pfam" id="PF03171">
    <property type="entry name" value="2OG-FeII_Oxy"/>
    <property type="match status" value="1"/>
</dbReference>
<keyword evidence="2 3" id="KW-0408">Iron</keyword>
<evidence type="ECO:0000313" key="6">
    <source>
        <dbReference type="Proteomes" id="UP000489600"/>
    </source>
</evidence>
<dbReference type="InterPro" id="IPR005123">
    <property type="entry name" value="Oxoglu/Fe-dep_dioxygenase_dom"/>
</dbReference>
<dbReference type="InterPro" id="IPR044861">
    <property type="entry name" value="IPNS-like_FE2OG_OXY"/>
</dbReference>
<dbReference type="Gene3D" id="2.60.120.330">
    <property type="entry name" value="B-lactam Antibiotic, Isopenicillin N Synthase, Chain"/>
    <property type="match status" value="1"/>
</dbReference>
<proteinExistence type="inferred from homology"/>